<protein>
    <submittedName>
        <fullName evidence="2 4">Uncharacterized protein</fullName>
    </submittedName>
</protein>
<reference evidence="4" key="2">
    <citation type="submission" date="2020-04" db="EMBL/GenBank/DDBJ databases">
        <authorList>
            <consortium name="NCBI Genome Project"/>
        </authorList>
    </citation>
    <scope>NUCLEOTIDE SEQUENCE</scope>
    <source>
        <strain evidence="4">CBS 781.70</strain>
    </source>
</reference>
<reference evidence="4" key="3">
    <citation type="submission" date="2025-04" db="UniProtKB">
        <authorList>
            <consortium name="RefSeq"/>
        </authorList>
    </citation>
    <scope>IDENTIFICATION</scope>
    <source>
        <strain evidence="4">CBS 781.70</strain>
    </source>
</reference>
<dbReference type="RefSeq" id="XP_033532463.1">
    <property type="nucleotide sequence ID" value="XM_033679830.1"/>
</dbReference>
<evidence type="ECO:0000313" key="4">
    <source>
        <dbReference type="RefSeq" id="XP_033532463.1"/>
    </source>
</evidence>
<evidence type="ECO:0000313" key="3">
    <source>
        <dbReference type="Proteomes" id="UP000504638"/>
    </source>
</evidence>
<proteinExistence type="predicted"/>
<accession>A0A6G1FYN5</accession>
<keyword evidence="3" id="KW-1185">Reference proteome</keyword>
<organism evidence="2">
    <name type="scientific">Eremomyces bilateralis CBS 781.70</name>
    <dbReference type="NCBI Taxonomy" id="1392243"/>
    <lineage>
        <taxon>Eukaryota</taxon>
        <taxon>Fungi</taxon>
        <taxon>Dikarya</taxon>
        <taxon>Ascomycota</taxon>
        <taxon>Pezizomycotina</taxon>
        <taxon>Dothideomycetes</taxon>
        <taxon>Dothideomycetes incertae sedis</taxon>
        <taxon>Eremomycetales</taxon>
        <taxon>Eremomycetaceae</taxon>
        <taxon>Eremomyces</taxon>
    </lineage>
</organism>
<reference evidence="2 4" key="1">
    <citation type="submission" date="2020-01" db="EMBL/GenBank/DDBJ databases">
        <authorList>
            <consortium name="DOE Joint Genome Institute"/>
            <person name="Haridas S."/>
            <person name="Albert R."/>
            <person name="Binder M."/>
            <person name="Bloem J."/>
            <person name="Labutti K."/>
            <person name="Salamov A."/>
            <person name="Andreopoulos B."/>
            <person name="Baker S.E."/>
            <person name="Barry K."/>
            <person name="Bills G."/>
            <person name="Bluhm B.H."/>
            <person name="Cannon C."/>
            <person name="Castanera R."/>
            <person name="Culley D.E."/>
            <person name="Daum C."/>
            <person name="Ezra D."/>
            <person name="Gonzalez J.B."/>
            <person name="Henrissat B."/>
            <person name="Kuo A."/>
            <person name="Liang C."/>
            <person name="Lipzen A."/>
            <person name="Lutzoni F."/>
            <person name="Magnuson J."/>
            <person name="Mondo S."/>
            <person name="Nolan M."/>
            <person name="Ohm R."/>
            <person name="Pangilinan J."/>
            <person name="Park H.-J."/>
            <person name="Ramirez L."/>
            <person name="Alfaro M."/>
            <person name="Sun H."/>
            <person name="Tritt A."/>
            <person name="Yoshinaga Y."/>
            <person name="Zwiers L.-H."/>
            <person name="Turgeon B.G."/>
            <person name="Goodwin S.B."/>
            <person name="Spatafora J.W."/>
            <person name="Crous P.W."/>
            <person name="Grigoriev I.V."/>
        </authorList>
    </citation>
    <scope>NUCLEOTIDE SEQUENCE</scope>
    <source>
        <strain evidence="2 4">CBS 781.70</strain>
    </source>
</reference>
<evidence type="ECO:0000256" key="1">
    <source>
        <dbReference type="SAM" id="MobiDB-lite"/>
    </source>
</evidence>
<feature type="compositionally biased region" description="Basic and acidic residues" evidence="1">
    <location>
        <begin position="67"/>
        <end position="81"/>
    </location>
</feature>
<dbReference type="AlphaFoldDB" id="A0A6G1FYN5"/>
<name>A0A6G1FYN5_9PEZI</name>
<feature type="region of interest" description="Disordered" evidence="1">
    <location>
        <begin position="173"/>
        <end position="203"/>
    </location>
</feature>
<sequence length="235" mass="27112">MNTIDQLTHSIRRTNHEATVAMEDSAIRVNPKYRAVFSPEVIQHVSPQALKKMYRSIIRIRLEERRRRNEERQQRDEEHSGDYSNQSPCIHIYQTSLGLPYFHTIRRCLSQNTQIQLPMIDSYWFYKLPTLPLPGSFATVRDPAMARLPPRLRDRPNDPSSRRLPSAFEQVRATPLQHQRSGGGAQPQPAPPPQMNGQEITEEARRLLANYRPGETSFSDLIQERISGLTPASFE</sequence>
<feature type="region of interest" description="Disordered" evidence="1">
    <location>
        <begin position="67"/>
        <end position="86"/>
    </location>
</feature>
<dbReference type="Proteomes" id="UP000504638">
    <property type="component" value="Unplaced"/>
</dbReference>
<dbReference type="EMBL" id="ML975164">
    <property type="protein sequence ID" value="KAF1810832.1"/>
    <property type="molecule type" value="Genomic_DNA"/>
</dbReference>
<dbReference type="GeneID" id="54420400"/>
<gene>
    <name evidence="2 4" type="ORF">P152DRAFT_460121</name>
</gene>
<evidence type="ECO:0000313" key="2">
    <source>
        <dbReference type="EMBL" id="KAF1810832.1"/>
    </source>
</evidence>